<protein>
    <recommendedName>
        <fullName evidence="3">Phytochrome sensor protein</fullName>
    </recommendedName>
</protein>
<evidence type="ECO:0000313" key="1">
    <source>
        <dbReference type="EMBL" id="OAI17399.1"/>
    </source>
</evidence>
<dbReference type="Pfam" id="PF04340">
    <property type="entry name" value="DUF484"/>
    <property type="match status" value="1"/>
</dbReference>
<reference evidence="1 2" key="1">
    <citation type="submission" date="2016-03" db="EMBL/GenBank/DDBJ databases">
        <authorList>
            <person name="Ploux O."/>
        </authorList>
    </citation>
    <scope>NUCLEOTIDE SEQUENCE [LARGE SCALE GENOMIC DNA]</scope>
    <source>
        <strain evidence="1 2">R-45378</strain>
    </source>
</reference>
<name>A0A177NJM7_9GAMM</name>
<dbReference type="PANTHER" id="PTHR38765">
    <property type="entry name" value="DUF484 DOMAIN-CONTAINING PROTEIN"/>
    <property type="match status" value="1"/>
</dbReference>
<dbReference type="EMBL" id="LUUJ01000067">
    <property type="protein sequence ID" value="OAI17399.1"/>
    <property type="molecule type" value="Genomic_DNA"/>
</dbReference>
<proteinExistence type="predicted"/>
<sequence length="229" mass="25580">MIDEQQTEITDAAVVDYLRLHPDFFHRHLDLLEQMHIPHPSGNAISLISKQLEIFRAKHQEQENQLNALIDIARENDASFNRMHELTLAMLEANSLEDAVANLSEVLSECFLTDFVGIKIVRDGGCSPISNLFVTADEPNLKHFANELATNQPKCGRPTLVQATFLFGDAATEVKSCAIIPMVFTQLEGILAIGSRDEGRFHYSMGSVFLTQMSEIIGTRLISLLQQLD</sequence>
<dbReference type="InterPro" id="IPR029016">
    <property type="entry name" value="GAF-like_dom_sf"/>
</dbReference>
<dbReference type="PANTHER" id="PTHR38765:SF1">
    <property type="entry name" value="DUF484 DOMAIN-CONTAINING PROTEIN"/>
    <property type="match status" value="1"/>
</dbReference>
<comment type="caution">
    <text evidence="1">The sequence shown here is derived from an EMBL/GenBank/DDBJ whole genome shotgun (WGS) entry which is preliminary data.</text>
</comment>
<accession>A0A177NJM7</accession>
<evidence type="ECO:0000313" key="2">
    <source>
        <dbReference type="Proteomes" id="UP000077857"/>
    </source>
</evidence>
<evidence type="ECO:0008006" key="3">
    <source>
        <dbReference type="Google" id="ProtNLM"/>
    </source>
</evidence>
<dbReference type="AlphaFoldDB" id="A0A177NJM7"/>
<dbReference type="Gene3D" id="3.30.450.40">
    <property type="match status" value="1"/>
</dbReference>
<dbReference type="Proteomes" id="UP000077857">
    <property type="component" value="Unassembled WGS sequence"/>
</dbReference>
<organism evidence="1 2">
    <name type="scientific">Methylomonas koyamae</name>
    <dbReference type="NCBI Taxonomy" id="702114"/>
    <lineage>
        <taxon>Bacteria</taxon>
        <taxon>Pseudomonadati</taxon>
        <taxon>Pseudomonadota</taxon>
        <taxon>Gammaproteobacteria</taxon>
        <taxon>Methylococcales</taxon>
        <taxon>Methylococcaceae</taxon>
        <taxon>Methylomonas</taxon>
    </lineage>
</organism>
<gene>
    <name evidence="1" type="ORF">A1507_10775</name>
</gene>
<dbReference type="RefSeq" id="WP_064040241.1">
    <property type="nucleotide sequence ID" value="NZ_LUUJ01000067.1"/>
</dbReference>
<dbReference type="InterPro" id="IPR007435">
    <property type="entry name" value="DUF484"/>
</dbReference>
<dbReference type="OrthoDB" id="8525200at2"/>